<dbReference type="AlphaFoldDB" id="A0A0W0FDE7"/>
<feature type="region of interest" description="Disordered" evidence="1">
    <location>
        <begin position="31"/>
        <end position="70"/>
    </location>
</feature>
<feature type="transmembrane region" description="Helical" evidence="2">
    <location>
        <begin position="103"/>
        <end position="124"/>
    </location>
</feature>
<keyword evidence="2" id="KW-0472">Membrane</keyword>
<dbReference type="PANTHER" id="PTHR36168:SF1">
    <property type="entry name" value="ORC1-LIKE AAA ATPASE DOMAIN-CONTAINING PROTEIN"/>
    <property type="match status" value="1"/>
</dbReference>
<organism evidence="4 5">
    <name type="scientific">Moniliophthora roreri</name>
    <name type="common">Frosty pod rot fungus</name>
    <name type="synonym">Monilia roreri</name>
    <dbReference type="NCBI Taxonomy" id="221103"/>
    <lineage>
        <taxon>Eukaryota</taxon>
        <taxon>Fungi</taxon>
        <taxon>Dikarya</taxon>
        <taxon>Basidiomycota</taxon>
        <taxon>Agaricomycotina</taxon>
        <taxon>Agaricomycetes</taxon>
        <taxon>Agaricomycetidae</taxon>
        <taxon>Agaricales</taxon>
        <taxon>Marasmiineae</taxon>
        <taxon>Marasmiaceae</taxon>
        <taxon>Moniliophthora</taxon>
    </lineage>
</organism>
<keyword evidence="2" id="KW-0812">Transmembrane</keyword>
<dbReference type="PANTHER" id="PTHR36168">
    <property type="entry name" value="CHROMOSOME 1, WHOLE GENOME SHOTGUN SEQUENCE"/>
    <property type="match status" value="1"/>
</dbReference>
<evidence type="ECO:0000256" key="1">
    <source>
        <dbReference type="SAM" id="MobiDB-lite"/>
    </source>
</evidence>
<evidence type="ECO:0000313" key="4">
    <source>
        <dbReference type="EMBL" id="KTB34307.1"/>
    </source>
</evidence>
<dbReference type="Pfam" id="PF24913">
    <property type="entry name" value="WHD_AAA_fung"/>
    <property type="match status" value="1"/>
</dbReference>
<sequence>MNNVGFVSRGGCSTILKLTVRRIPSTRSLYSTLASKDPSDSSATTLRKPQPPVLSHPKTSRPRPAEDHKVGERILFERPGTGSPNFEGTGSNARVTRSPLLDVALSTIVGLGVVFVGGIVYLQWYKANVLNKIEIAFAPGYDPTMEVATNYLKESTSASESSEVGGASWTQYFRRNEQDLIDRIIRGEEHGYYYILLGPKGSGKERMIFDATDAIQADGVSICEAHPDLEVFRLRLGRALNYEFNEDLTNLFQRRDPRGPALDIERALNKLEKVALRCVKQRGKPLVLIVTNVHHFNNDNDGRNILLLLQQRAESWARCGIVSIMFTMDNFWPFYVMHKPASRMHVVSIFDFAADVAVRAVTAMRLEMKHIMEDPSEITGAVSIVGGRLSYLNKIAGSRNVKEMADHLLKVEKAWLLSQIGFIVDCDSNDNAIDEQKWSSCSWLLLQEFVKLRQEQERENPGINPLELPLPFIPYWRCRQIMTRADFLEELDRKNIIFIDEHHNVRPDSMLILNAARQVVEAEGFRGMLRNVRNRINEIESGRRTRELTFKDLKKGEIRYIMIHLVDVFYVGCHACHVPRESFEVETVLEVQNGRDRITIVTYGKFVIDRDS</sequence>
<reference evidence="4 5" key="1">
    <citation type="submission" date="2015-12" db="EMBL/GenBank/DDBJ databases">
        <title>Draft genome sequence of Moniliophthora roreri, the causal agent of frosty pod rot of cacao.</title>
        <authorList>
            <person name="Aime M.C."/>
            <person name="Diaz-Valderrama J.R."/>
            <person name="Kijpornyongpan T."/>
            <person name="Phillips-Mora W."/>
        </authorList>
    </citation>
    <scope>NUCLEOTIDE SEQUENCE [LARGE SCALE GENOMIC DNA]</scope>
    <source>
        <strain evidence="4 5">MCA 2952</strain>
    </source>
</reference>
<comment type="caution">
    <text evidence="4">The sequence shown here is derived from an EMBL/GenBank/DDBJ whole genome shotgun (WGS) entry which is preliminary data.</text>
</comment>
<accession>A0A0W0FDE7</accession>
<name>A0A0W0FDE7_MONRR</name>
<dbReference type="eggNOG" id="ENOG502QTW2">
    <property type="taxonomic scope" value="Eukaryota"/>
</dbReference>
<proteinExistence type="predicted"/>
<dbReference type="Proteomes" id="UP000054988">
    <property type="component" value="Unassembled WGS sequence"/>
</dbReference>
<protein>
    <recommendedName>
        <fullName evidence="3">AAA protein C-terminal winged helix domain-containing protein</fullName>
    </recommendedName>
</protein>
<evidence type="ECO:0000256" key="2">
    <source>
        <dbReference type="SAM" id="Phobius"/>
    </source>
</evidence>
<feature type="domain" description="AAA protein C-terminal winged helix" evidence="3">
    <location>
        <begin position="418"/>
        <end position="540"/>
    </location>
</feature>
<dbReference type="InterPro" id="IPR056808">
    <property type="entry name" value="HTH_AAA"/>
</dbReference>
<gene>
    <name evidence="4" type="ORF">WG66_13117</name>
</gene>
<keyword evidence="2" id="KW-1133">Transmembrane helix</keyword>
<evidence type="ECO:0000313" key="5">
    <source>
        <dbReference type="Proteomes" id="UP000054988"/>
    </source>
</evidence>
<feature type="compositionally biased region" description="Polar residues" evidence="1">
    <location>
        <begin position="31"/>
        <end position="47"/>
    </location>
</feature>
<evidence type="ECO:0000259" key="3">
    <source>
        <dbReference type="Pfam" id="PF24913"/>
    </source>
</evidence>
<dbReference type="EMBL" id="LATX01002092">
    <property type="protein sequence ID" value="KTB34307.1"/>
    <property type="molecule type" value="Genomic_DNA"/>
</dbReference>